<gene>
    <name evidence="5" type="ORF">J3R75_003329</name>
</gene>
<organism evidence="5 6">
    <name type="scientific">Oligosphaera ethanolica</name>
    <dbReference type="NCBI Taxonomy" id="760260"/>
    <lineage>
        <taxon>Bacteria</taxon>
        <taxon>Pseudomonadati</taxon>
        <taxon>Lentisphaerota</taxon>
        <taxon>Oligosphaeria</taxon>
        <taxon>Oligosphaerales</taxon>
        <taxon>Oligosphaeraceae</taxon>
        <taxon>Oligosphaera</taxon>
    </lineage>
</organism>
<keyword evidence="2" id="KW-0408">Iron</keyword>
<dbReference type="RefSeq" id="WP_307263691.1">
    <property type="nucleotide sequence ID" value="NZ_JAUSVL010000001.1"/>
</dbReference>
<dbReference type="InterPro" id="IPR017896">
    <property type="entry name" value="4Fe4S_Fe-S-bd"/>
</dbReference>
<dbReference type="AlphaFoldDB" id="A0AAE4AR81"/>
<keyword evidence="6" id="KW-1185">Reference proteome</keyword>
<evidence type="ECO:0000256" key="3">
    <source>
        <dbReference type="ARBA" id="ARBA00023014"/>
    </source>
</evidence>
<sequence length="834" mass="91857">MTISAQQVKVLCRSLGADLVGISPIERFKHAPLRISPQGHLPSAKSVIVAAVHTPDSAWELGGEPIHNWGPASCVTAVNSRLERIGMNVAKFLEGYGFASVPIPQTAIWRYRPFKDLDITFSPDLSHIHAAAAAGLGEIGFHGLLMTPEYGARQRFMTIITEADLEPDPLYNGPSLCDKCMRCVKTCAPSCGLRKEVQGTTKVDIGGKIFSYMNKNKCRCAWAERFQLSFDADIPDTVDESVIVSRLPDQREGYGASLEPCWRNCVPAYSRGQNPNRNVPSRNSMWLERDFNGAEWPNGLSPVSRLLSIEVEKILFDKGVDIFGVCSADKVRNTPADEKLYKLNLIPMPFNEKWGKLSMEPTNYLKEATRVISFGFSFPEECRMRDEGQRPKVNKDKKSNHLIVAGIGFMNEYDSSKAAPLVESAMKEKIMDAILDVTRHLEEKGYLAIGLSYLPDNYVAQACGIGKVAANGELITDAYGNRQLVTSIITNAPLEEVPGTPRDNGPAGSVKVKAPSAEDITRKIKAYALDHGADMIGVAPAKVFKDFKKQLRANLDEKALGLSVQDLQGRMGGTRFDPVVEQRESVFKDPWDYLDDAQSVVVIGISWPEGIMKRAEQPPAEAVGPHSMFAQHCTWMLLNNLSFELTRQLNQFGYQAVPTEDLNGSASKVAHTFGEIVDLRANGFAAVAAGLAEIGWCGYPLTREYGKRQRFYAIVTNAKLVPDSMDNGKPLCKQCMKCAKACPVNAIGGDDLQFTLGERTWKQGRIDSLRCDWAKRYGLVGAEGPEFMGSQTNIMPPAKINADALVEAMKHMDPLQKRIPCIVERCLLKCAAGK</sequence>
<evidence type="ECO:0000259" key="4">
    <source>
        <dbReference type="PROSITE" id="PS51379"/>
    </source>
</evidence>
<dbReference type="Proteomes" id="UP001238163">
    <property type="component" value="Unassembled WGS sequence"/>
</dbReference>
<dbReference type="GO" id="GO:0051536">
    <property type="term" value="F:iron-sulfur cluster binding"/>
    <property type="evidence" value="ECO:0007669"/>
    <property type="project" value="UniProtKB-KW"/>
</dbReference>
<dbReference type="EMBL" id="JAUSVL010000001">
    <property type="protein sequence ID" value="MDQ0291222.1"/>
    <property type="molecule type" value="Genomic_DNA"/>
</dbReference>
<dbReference type="PANTHER" id="PTHR42827">
    <property type="entry name" value="IRON-SULFUR CLUSTER-BINDING PROTEIN-RELATED"/>
    <property type="match status" value="1"/>
</dbReference>
<keyword evidence="3" id="KW-0411">Iron-sulfur</keyword>
<evidence type="ECO:0000313" key="6">
    <source>
        <dbReference type="Proteomes" id="UP001238163"/>
    </source>
</evidence>
<dbReference type="PROSITE" id="PS00198">
    <property type="entry name" value="4FE4S_FER_1"/>
    <property type="match status" value="1"/>
</dbReference>
<dbReference type="SUPFAM" id="SSF54862">
    <property type="entry name" value="4Fe-4S ferredoxins"/>
    <property type="match status" value="1"/>
</dbReference>
<accession>A0AAE4AR81</accession>
<dbReference type="PROSITE" id="PS51379">
    <property type="entry name" value="4FE4S_FER_2"/>
    <property type="match status" value="1"/>
</dbReference>
<keyword evidence="1" id="KW-0479">Metal-binding</keyword>
<name>A0AAE4AR81_9BACT</name>
<reference evidence="5" key="1">
    <citation type="submission" date="2023-07" db="EMBL/GenBank/DDBJ databases">
        <title>Genomic Encyclopedia of Type Strains, Phase IV (KMG-IV): sequencing the most valuable type-strain genomes for metagenomic binning, comparative biology and taxonomic classification.</title>
        <authorList>
            <person name="Goeker M."/>
        </authorList>
    </citation>
    <scope>NUCLEOTIDE SEQUENCE</scope>
    <source>
        <strain evidence="5">DSM 24202</strain>
    </source>
</reference>
<protein>
    <submittedName>
        <fullName evidence="5">Epoxyqueuosine reductase QueG</fullName>
    </submittedName>
</protein>
<evidence type="ECO:0000313" key="5">
    <source>
        <dbReference type="EMBL" id="MDQ0291222.1"/>
    </source>
</evidence>
<dbReference type="GO" id="GO:0046872">
    <property type="term" value="F:metal ion binding"/>
    <property type="evidence" value="ECO:0007669"/>
    <property type="project" value="UniProtKB-KW"/>
</dbReference>
<comment type="caution">
    <text evidence="5">The sequence shown here is derived from an EMBL/GenBank/DDBJ whole genome shotgun (WGS) entry which is preliminary data.</text>
</comment>
<proteinExistence type="predicted"/>
<dbReference type="InterPro" id="IPR017900">
    <property type="entry name" value="4Fe4S_Fe_S_CS"/>
</dbReference>
<evidence type="ECO:0000256" key="1">
    <source>
        <dbReference type="ARBA" id="ARBA00022723"/>
    </source>
</evidence>
<feature type="domain" description="4Fe-4S ferredoxin-type" evidence="4">
    <location>
        <begin position="721"/>
        <end position="752"/>
    </location>
</feature>
<evidence type="ECO:0000256" key="2">
    <source>
        <dbReference type="ARBA" id="ARBA00023004"/>
    </source>
</evidence>
<dbReference type="PANTHER" id="PTHR42827:SF1">
    <property type="entry name" value="IRON-SULFUR CLUSTER-BINDING PROTEIN"/>
    <property type="match status" value="1"/>
</dbReference>